<accession>M0GAP3</accession>
<evidence type="ECO:0000259" key="6">
    <source>
        <dbReference type="Pfam" id="PF00324"/>
    </source>
</evidence>
<feature type="domain" description="Amino acid permease/ SLC12A" evidence="6">
    <location>
        <begin position="24"/>
        <end position="474"/>
    </location>
</feature>
<dbReference type="SUPFAM" id="SSF52402">
    <property type="entry name" value="Adenine nucleotide alpha hydrolases-like"/>
    <property type="match status" value="2"/>
</dbReference>
<dbReference type="PANTHER" id="PTHR42770:SF11">
    <property type="entry name" value="INNER MEMBRANE TRANSPORT PROTEIN YBAT"/>
    <property type="match status" value="1"/>
</dbReference>
<feature type="transmembrane region" description="Helical" evidence="5">
    <location>
        <begin position="331"/>
        <end position="351"/>
    </location>
</feature>
<keyword evidence="4 5" id="KW-0472">Membrane</keyword>
<keyword evidence="9" id="KW-1185">Reference proteome</keyword>
<gene>
    <name evidence="8" type="ORF">C457_11301</name>
</gene>
<dbReference type="CDD" id="cd00293">
    <property type="entry name" value="USP-like"/>
    <property type="match status" value="1"/>
</dbReference>
<feature type="transmembrane region" description="Helical" evidence="5">
    <location>
        <begin position="177"/>
        <end position="198"/>
    </location>
</feature>
<feature type="transmembrane region" description="Helical" evidence="5">
    <location>
        <begin position="114"/>
        <end position="136"/>
    </location>
</feature>
<dbReference type="Gene3D" id="1.20.1740.10">
    <property type="entry name" value="Amino acid/polyamine transporter I"/>
    <property type="match status" value="1"/>
</dbReference>
<evidence type="ECO:0000256" key="1">
    <source>
        <dbReference type="ARBA" id="ARBA00004141"/>
    </source>
</evidence>
<dbReference type="EMBL" id="AOLG01000035">
    <property type="protein sequence ID" value="ELZ68587.1"/>
    <property type="molecule type" value="Genomic_DNA"/>
</dbReference>
<evidence type="ECO:0000256" key="4">
    <source>
        <dbReference type="ARBA" id="ARBA00023136"/>
    </source>
</evidence>
<keyword evidence="2 5" id="KW-0812">Transmembrane</keyword>
<evidence type="ECO:0000256" key="5">
    <source>
        <dbReference type="SAM" id="Phobius"/>
    </source>
</evidence>
<reference evidence="8 9" key="1">
    <citation type="journal article" date="2014" name="PLoS Genet.">
        <title>Phylogenetically driven sequencing of extremely halophilic archaea reveals strategies for static and dynamic osmo-response.</title>
        <authorList>
            <person name="Becker E.A."/>
            <person name="Seitzer P.M."/>
            <person name="Tritt A."/>
            <person name="Larsen D."/>
            <person name="Krusor M."/>
            <person name="Yao A.I."/>
            <person name="Wu D."/>
            <person name="Madern D."/>
            <person name="Eisen J.A."/>
            <person name="Darling A.E."/>
            <person name="Facciotti M.T."/>
        </authorList>
    </citation>
    <scope>NUCLEOTIDE SEQUENCE [LARGE SCALE GENOMIC DNA]</scope>
    <source>
        <strain evidence="9">DSM 18310 / JCM 13924 / TL6</strain>
    </source>
</reference>
<protein>
    <submittedName>
        <fullName evidence="8">Cationic amino acid transporter</fullName>
    </submittedName>
</protein>
<name>M0GAP3_HALPT</name>
<dbReference type="RefSeq" id="WP_008094615.1">
    <property type="nucleotide sequence ID" value="NZ_AOLG01000035.1"/>
</dbReference>
<keyword evidence="3 5" id="KW-1133">Transmembrane helix</keyword>
<evidence type="ECO:0000259" key="7">
    <source>
        <dbReference type="Pfam" id="PF00582"/>
    </source>
</evidence>
<feature type="transmembrane region" description="Helical" evidence="5">
    <location>
        <begin position="471"/>
        <end position="491"/>
    </location>
</feature>
<dbReference type="GO" id="GO:0055085">
    <property type="term" value="P:transmembrane transport"/>
    <property type="evidence" value="ECO:0007669"/>
    <property type="project" value="InterPro"/>
</dbReference>
<feature type="transmembrane region" description="Helical" evidence="5">
    <location>
        <begin position="387"/>
        <end position="405"/>
    </location>
</feature>
<organism evidence="8 9">
    <name type="scientific">Haloferax prahovense (strain DSM 18310 / JCM 13924 / TL6)</name>
    <dbReference type="NCBI Taxonomy" id="1227461"/>
    <lineage>
        <taxon>Archaea</taxon>
        <taxon>Methanobacteriati</taxon>
        <taxon>Methanobacteriota</taxon>
        <taxon>Stenosarchaea group</taxon>
        <taxon>Halobacteria</taxon>
        <taxon>Halobacteriales</taxon>
        <taxon>Haloferacaceae</taxon>
        <taxon>Haloferax</taxon>
    </lineage>
</organism>
<feature type="transmembrane region" description="Helical" evidence="5">
    <location>
        <begin position="20"/>
        <end position="41"/>
    </location>
</feature>
<feature type="transmembrane region" description="Helical" evidence="5">
    <location>
        <begin position="142"/>
        <end position="165"/>
    </location>
</feature>
<evidence type="ECO:0000313" key="9">
    <source>
        <dbReference type="Proteomes" id="UP000011559"/>
    </source>
</evidence>
<dbReference type="Pfam" id="PF00582">
    <property type="entry name" value="Usp"/>
    <property type="match status" value="2"/>
</dbReference>
<dbReference type="InterPro" id="IPR050367">
    <property type="entry name" value="APC_superfamily"/>
</dbReference>
<evidence type="ECO:0000256" key="2">
    <source>
        <dbReference type="ARBA" id="ARBA00022692"/>
    </source>
</evidence>
<dbReference type="Pfam" id="PF00324">
    <property type="entry name" value="AA_permease"/>
    <property type="match status" value="1"/>
</dbReference>
<comment type="subcellular location">
    <subcellularLocation>
        <location evidence="1">Membrane</location>
        <topology evidence="1">Multi-pass membrane protein</topology>
    </subcellularLocation>
</comment>
<sequence length="811" mass="87208">MSDDEGLPGHSNNEDLARDLSVFDITMIGIGAMIGAGIFVLTGLAAGQAGPGLVMAFAFNGFITIFTGMVYAELGSAIPEAGGGYLWVREALGRSQAFLAGWMSWFAHAVAGSLYTLGFGAFVHLLLTDYFGIVLFEPVDLFLLTIGPEKIFAVFAGVLFAYINFRGAKETGLAGNIVTMVKVTVILILIAFGLGYIFGNPAEATSRFQPFLPRDLSGVFIAMGLTFIAFEGYEIIVQSGEEVVNPKKSVPKAVFYSMSVVVTIYMLVAIVLIGAVTVTPDLFQLAQEGAASGAHGATNLPPVPDTIEDAAVWEILGHLGELGLARAAGQIMPYGTVVILVAGIFSTLSALNATTYSSTRVSFAMGRDHVLPDAFSEVHPEKRTPHIATALSGALIIFMAVALPIEAVAAATDVMFLLLFLQVNYAAIVIRREWGDQIDYGYVMPFFPYVPIIGIITKLALAVYLFNYSPLAWYGAIAWILVGVGIFFLYSRGRVRETEAKEETRLITEERAAEDRGYQVLIPIANPENAEQLIRAGSAVARHKDGEVLLTSVATVPEQTPLSEGRRYASEQRELLDEAMQYAPDDVPVHQTVTIGHDIGRSINNIAYQRDSDLVLMGWRGQRKRVSDYVLGSNIDTVVENAECDVAVVKTDGSPKPGRVLVPTAGGANSELADLFAVAYAATGADVTLFHVVTDGDVDTAESFLADKQESLAESEIDVDTAVQEGEDIAKTILQYARSEGFESVIIGAAGEGILRRVLFGEVPETVGEEFDGEVVMVRKHRPVHSAIFGFLRKWIGKGAKATNLGESVRT</sequence>
<comment type="caution">
    <text evidence="8">The sequence shown here is derived from an EMBL/GenBank/DDBJ whole genome shotgun (WGS) entry which is preliminary data.</text>
</comment>
<dbReference type="AlphaFoldDB" id="M0GAP3"/>
<dbReference type="GO" id="GO:0016020">
    <property type="term" value="C:membrane"/>
    <property type="evidence" value="ECO:0007669"/>
    <property type="project" value="UniProtKB-SubCell"/>
</dbReference>
<dbReference type="Proteomes" id="UP000011559">
    <property type="component" value="Unassembled WGS sequence"/>
</dbReference>
<proteinExistence type="predicted"/>
<feature type="transmembrane region" description="Helical" evidence="5">
    <location>
        <begin position="442"/>
        <end position="465"/>
    </location>
</feature>
<feature type="domain" description="UspA" evidence="7">
    <location>
        <begin position="659"/>
        <end position="779"/>
    </location>
</feature>
<evidence type="ECO:0000256" key="3">
    <source>
        <dbReference type="ARBA" id="ARBA00022989"/>
    </source>
</evidence>
<dbReference type="OrthoDB" id="43026at2157"/>
<feature type="domain" description="UspA" evidence="7">
    <location>
        <begin position="520"/>
        <end position="650"/>
    </location>
</feature>
<dbReference type="PATRIC" id="fig|1227461.3.peg.2222"/>
<dbReference type="PANTHER" id="PTHR42770">
    <property type="entry name" value="AMINO ACID TRANSPORTER-RELATED"/>
    <property type="match status" value="1"/>
</dbReference>
<feature type="transmembrane region" description="Helical" evidence="5">
    <location>
        <begin position="218"/>
        <end position="237"/>
    </location>
</feature>
<dbReference type="Gene3D" id="3.40.50.12370">
    <property type="match status" value="1"/>
</dbReference>
<feature type="transmembrane region" description="Helical" evidence="5">
    <location>
        <begin position="53"/>
        <end position="71"/>
    </location>
</feature>
<feature type="transmembrane region" description="Helical" evidence="5">
    <location>
        <begin position="253"/>
        <end position="276"/>
    </location>
</feature>
<evidence type="ECO:0000313" key="8">
    <source>
        <dbReference type="EMBL" id="ELZ68587.1"/>
    </source>
</evidence>
<dbReference type="InterPro" id="IPR004841">
    <property type="entry name" value="AA-permease/SLC12A_dom"/>
</dbReference>
<dbReference type="InterPro" id="IPR006016">
    <property type="entry name" value="UspA"/>
</dbReference>